<dbReference type="AlphaFoldDB" id="A0ABD1X209"/>
<keyword evidence="2" id="KW-1185">Reference proteome</keyword>
<evidence type="ECO:0000313" key="2">
    <source>
        <dbReference type="Proteomes" id="UP001604277"/>
    </source>
</evidence>
<sequence length="148" mass="16228">MSSANHEVRAGFKLRVAALLGDIVAASENMRVAIVEAGGGKVVGLLLETMAVPKEENVRQAESARALAYLIANVNVNKAVFARSGAVPNLLRFIFFAQPRRSKEVSAFKGCHRRFTGTNRIRVLSQFSGGTDFMNIQSILKLNFSLFW</sequence>
<dbReference type="InterPro" id="IPR011989">
    <property type="entry name" value="ARM-like"/>
</dbReference>
<dbReference type="SUPFAM" id="SSF48371">
    <property type="entry name" value="ARM repeat"/>
    <property type="match status" value="1"/>
</dbReference>
<dbReference type="PANTHER" id="PTHR48202:SF1">
    <property type="entry name" value="ALPHA_BETA-HYDROLASES SUPERFAMILY PROTEIN"/>
    <property type="match status" value="1"/>
</dbReference>
<protein>
    <submittedName>
        <fullName evidence="1">Uncharacterized protein</fullName>
    </submittedName>
</protein>
<dbReference type="Gene3D" id="1.25.10.10">
    <property type="entry name" value="Leucine-rich Repeat Variant"/>
    <property type="match status" value="1"/>
</dbReference>
<name>A0ABD1X209_9LAMI</name>
<comment type="caution">
    <text evidence="1">The sequence shown here is derived from an EMBL/GenBank/DDBJ whole genome shotgun (WGS) entry which is preliminary data.</text>
</comment>
<dbReference type="Proteomes" id="UP001604277">
    <property type="component" value="Unassembled WGS sequence"/>
</dbReference>
<organism evidence="1 2">
    <name type="scientific">Forsythia ovata</name>
    <dbReference type="NCBI Taxonomy" id="205694"/>
    <lineage>
        <taxon>Eukaryota</taxon>
        <taxon>Viridiplantae</taxon>
        <taxon>Streptophyta</taxon>
        <taxon>Embryophyta</taxon>
        <taxon>Tracheophyta</taxon>
        <taxon>Spermatophyta</taxon>
        <taxon>Magnoliopsida</taxon>
        <taxon>eudicotyledons</taxon>
        <taxon>Gunneridae</taxon>
        <taxon>Pentapetalae</taxon>
        <taxon>asterids</taxon>
        <taxon>lamiids</taxon>
        <taxon>Lamiales</taxon>
        <taxon>Oleaceae</taxon>
        <taxon>Forsythieae</taxon>
        <taxon>Forsythia</taxon>
    </lineage>
</organism>
<gene>
    <name evidence="1" type="ORF">Fot_00551</name>
</gene>
<proteinExistence type="predicted"/>
<evidence type="ECO:0000313" key="1">
    <source>
        <dbReference type="EMBL" id="KAL2555812.1"/>
    </source>
</evidence>
<accession>A0ABD1X209</accession>
<dbReference type="EMBL" id="JBFOLJ010000001">
    <property type="protein sequence ID" value="KAL2555812.1"/>
    <property type="molecule type" value="Genomic_DNA"/>
</dbReference>
<dbReference type="InterPro" id="IPR016024">
    <property type="entry name" value="ARM-type_fold"/>
</dbReference>
<dbReference type="PANTHER" id="PTHR48202">
    <property type="entry name" value="ALPHA/BETA-HYDROLASES SUPERFAMILY PROTEIN"/>
    <property type="match status" value="1"/>
</dbReference>
<reference evidence="2" key="1">
    <citation type="submission" date="2024-07" db="EMBL/GenBank/DDBJ databases">
        <title>Two chromosome-level genome assemblies of Korean endemic species Abeliophyllum distichum and Forsythia ovata (Oleaceae).</title>
        <authorList>
            <person name="Jang H."/>
        </authorList>
    </citation>
    <scope>NUCLEOTIDE SEQUENCE [LARGE SCALE GENOMIC DNA]</scope>
</reference>